<dbReference type="Proteomes" id="UP000477779">
    <property type="component" value="Unassembled WGS sequence"/>
</dbReference>
<dbReference type="EMBL" id="JAAHBZ010000002">
    <property type="protein sequence ID" value="NES27112.1"/>
    <property type="molecule type" value="Genomic_DNA"/>
</dbReference>
<sequence length="382" mass="41269">MGHVPDTDVVVVGAGQAGLSSAYHLRSSGLDFAVLDADAAPGGAWRHRWPTLRMATVHGIFDLPGLHFTPPPPDEPAADAVPAYFAAFEREFDLDVRRPVAVTAVRDADDGRLLVETDKGTWTTRALINATGTWTRPFVPYYPGQETFRGRQLHTAHYRGPAEFAGKRVVIVGGGASAVQLLTEIADVAATTTWVTRRPPVFREGPFTPDYGREVVATVDARVRAGLPPGSIASATELAWTPQLVAARDRGLLRRRPMFDRILPDGVLWPDGTAQDVDVIFWCTGFRPALDHLAPLRLRGPRGGIVMDGTRVVADPRIHLVGYGPSASTVGANRAGRAAVRELRALLAHGTDYPGGPRVRRTPPYAPHIRSGIKKHLADGRA</sequence>
<dbReference type="Gene3D" id="3.50.50.60">
    <property type="entry name" value="FAD/NAD(P)-binding domain"/>
    <property type="match status" value="1"/>
</dbReference>
<dbReference type="Proteomes" id="UP000402241">
    <property type="component" value="Chromosome"/>
</dbReference>
<dbReference type="AlphaFoldDB" id="A0AAJ2ZBS3"/>
<gene>
    <name evidence="2" type="ORF">G3561_06015</name>
    <name evidence="3" type="ORF">GCE86_14460</name>
</gene>
<dbReference type="EMBL" id="CP045309">
    <property type="protein sequence ID" value="QGL48122.1"/>
    <property type="molecule type" value="Genomic_DNA"/>
</dbReference>
<dbReference type="PRINTS" id="PR00469">
    <property type="entry name" value="PNDRDTASEII"/>
</dbReference>
<evidence type="ECO:0000313" key="4">
    <source>
        <dbReference type="Proteomes" id="UP000402241"/>
    </source>
</evidence>
<dbReference type="InterPro" id="IPR050982">
    <property type="entry name" value="Auxin_biosynth/cation_transpt"/>
</dbReference>
<proteinExistence type="predicted"/>
<organism evidence="2 5">
    <name type="scientific">Micromonospora terminaliae</name>
    <dbReference type="NCBI Taxonomy" id="1914461"/>
    <lineage>
        <taxon>Bacteria</taxon>
        <taxon>Bacillati</taxon>
        <taxon>Actinomycetota</taxon>
        <taxon>Actinomycetes</taxon>
        <taxon>Micromonosporales</taxon>
        <taxon>Micromonosporaceae</taxon>
        <taxon>Micromonospora</taxon>
    </lineage>
</organism>
<keyword evidence="4" id="KW-1185">Reference proteome</keyword>
<reference evidence="3 4" key="1">
    <citation type="submission" date="2019-10" db="EMBL/GenBank/DDBJ databases">
        <title>Genome Sequence of Micromonospora terminaliae DSM 101760.</title>
        <authorList>
            <person name="Guo L."/>
        </authorList>
    </citation>
    <scope>NUCLEOTIDE SEQUENCE [LARGE SCALE GENOMIC DNA]</scope>
    <source>
        <strain evidence="3 4">DSM 101760</strain>
    </source>
</reference>
<evidence type="ECO:0000313" key="3">
    <source>
        <dbReference type="EMBL" id="QGL48122.1"/>
    </source>
</evidence>
<dbReference type="SUPFAM" id="SSF51905">
    <property type="entry name" value="FAD/NAD(P)-binding domain"/>
    <property type="match status" value="2"/>
</dbReference>
<dbReference type="PRINTS" id="PR00368">
    <property type="entry name" value="FADPNR"/>
</dbReference>
<evidence type="ECO:0000313" key="2">
    <source>
        <dbReference type="EMBL" id="NES27112.1"/>
    </source>
</evidence>
<dbReference type="Pfam" id="PF13738">
    <property type="entry name" value="Pyr_redox_3"/>
    <property type="match status" value="1"/>
</dbReference>
<dbReference type="PANTHER" id="PTHR43539:SF78">
    <property type="entry name" value="FLAVIN-CONTAINING MONOOXYGENASE"/>
    <property type="match status" value="1"/>
</dbReference>
<protein>
    <submittedName>
        <fullName evidence="2">FAD-dependent oxidoreductase</fullName>
    </submittedName>
</protein>
<dbReference type="InterPro" id="IPR036188">
    <property type="entry name" value="FAD/NAD-bd_sf"/>
</dbReference>
<evidence type="ECO:0000256" key="1">
    <source>
        <dbReference type="ARBA" id="ARBA00023002"/>
    </source>
</evidence>
<dbReference type="PANTHER" id="PTHR43539">
    <property type="entry name" value="FLAVIN-BINDING MONOOXYGENASE-LIKE PROTEIN (AFU_ORTHOLOGUE AFUA_4G09220)"/>
    <property type="match status" value="1"/>
</dbReference>
<dbReference type="GO" id="GO:0004497">
    <property type="term" value="F:monooxygenase activity"/>
    <property type="evidence" value="ECO:0007669"/>
    <property type="project" value="TreeGrafter"/>
</dbReference>
<name>A0AAJ2ZBS3_9ACTN</name>
<dbReference type="GO" id="GO:0050660">
    <property type="term" value="F:flavin adenine dinucleotide binding"/>
    <property type="evidence" value="ECO:0007669"/>
    <property type="project" value="TreeGrafter"/>
</dbReference>
<accession>A0AAJ2ZBS3</accession>
<evidence type="ECO:0000313" key="5">
    <source>
        <dbReference type="Proteomes" id="UP000477779"/>
    </source>
</evidence>
<reference evidence="2 5" key="2">
    <citation type="submission" date="2020-02" db="EMBL/GenBank/DDBJ databases">
        <title>WGS of Micromonospora spp. isolated from hot spring.</title>
        <authorList>
            <person name="Thawai C."/>
        </authorList>
    </citation>
    <scope>NUCLEOTIDE SEQUENCE [LARGE SCALE GENOMIC DNA]</scope>
    <source>
        <strain evidence="2 5">TMS7</strain>
    </source>
</reference>
<keyword evidence="1" id="KW-0560">Oxidoreductase</keyword>